<dbReference type="PROSITE" id="PS50048">
    <property type="entry name" value="ZN2_CY6_FUNGAL_2"/>
    <property type="match status" value="1"/>
</dbReference>
<name>A0AAD7HIJ1_9AGAR</name>
<keyword evidence="4" id="KW-1185">Reference proteome</keyword>
<reference evidence="3" key="1">
    <citation type="submission" date="2023-03" db="EMBL/GenBank/DDBJ databases">
        <title>Massive genome expansion in bonnet fungi (Mycena s.s.) driven by repeated elements and novel gene families across ecological guilds.</title>
        <authorList>
            <consortium name="Lawrence Berkeley National Laboratory"/>
            <person name="Harder C.B."/>
            <person name="Miyauchi S."/>
            <person name="Viragh M."/>
            <person name="Kuo A."/>
            <person name="Thoen E."/>
            <person name="Andreopoulos B."/>
            <person name="Lu D."/>
            <person name="Skrede I."/>
            <person name="Drula E."/>
            <person name="Henrissat B."/>
            <person name="Morin E."/>
            <person name="Kohler A."/>
            <person name="Barry K."/>
            <person name="LaButti K."/>
            <person name="Morin E."/>
            <person name="Salamov A."/>
            <person name="Lipzen A."/>
            <person name="Mereny Z."/>
            <person name="Hegedus B."/>
            <person name="Baldrian P."/>
            <person name="Stursova M."/>
            <person name="Weitz H."/>
            <person name="Taylor A."/>
            <person name="Grigoriev I.V."/>
            <person name="Nagy L.G."/>
            <person name="Martin F."/>
            <person name="Kauserud H."/>
        </authorList>
    </citation>
    <scope>NUCLEOTIDE SEQUENCE</scope>
    <source>
        <strain evidence="3">CBHHK182m</strain>
    </source>
</reference>
<feature type="compositionally biased region" description="Basic and acidic residues" evidence="1">
    <location>
        <begin position="182"/>
        <end position="203"/>
    </location>
</feature>
<dbReference type="EMBL" id="JARKIB010000238">
    <property type="protein sequence ID" value="KAJ7720653.1"/>
    <property type="molecule type" value="Genomic_DNA"/>
</dbReference>
<dbReference type="GO" id="GO:0008270">
    <property type="term" value="F:zinc ion binding"/>
    <property type="evidence" value="ECO:0007669"/>
    <property type="project" value="InterPro"/>
</dbReference>
<dbReference type="InterPro" id="IPR001138">
    <property type="entry name" value="Zn2Cys6_DnaBD"/>
</dbReference>
<feature type="region of interest" description="Disordered" evidence="1">
    <location>
        <begin position="685"/>
        <end position="757"/>
    </location>
</feature>
<gene>
    <name evidence="3" type="ORF">B0H16DRAFT_1896813</name>
</gene>
<feature type="region of interest" description="Disordered" evidence="1">
    <location>
        <begin position="160"/>
        <end position="263"/>
    </location>
</feature>
<evidence type="ECO:0000256" key="1">
    <source>
        <dbReference type="SAM" id="MobiDB-lite"/>
    </source>
</evidence>
<feature type="region of interest" description="Disordered" evidence="1">
    <location>
        <begin position="1"/>
        <end position="21"/>
    </location>
</feature>
<dbReference type="Proteomes" id="UP001215598">
    <property type="component" value="Unassembled WGS sequence"/>
</dbReference>
<evidence type="ECO:0000313" key="3">
    <source>
        <dbReference type="EMBL" id="KAJ7720653.1"/>
    </source>
</evidence>
<feature type="region of interest" description="Disordered" evidence="1">
    <location>
        <begin position="597"/>
        <end position="650"/>
    </location>
</feature>
<dbReference type="AlphaFoldDB" id="A0AAD7HIJ1"/>
<evidence type="ECO:0000313" key="4">
    <source>
        <dbReference type="Proteomes" id="UP001215598"/>
    </source>
</evidence>
<feature type="compositionally biased region" description="Basic and acidic residues" evidence="1">
    <location>
        <begin position="160"/>
        <end position="174"/>
    </location>
</feature>
<accession>A0AAD7HIJ1</accession>
<comment type="caution">
    <text evidence="3">The sequence shown here is derived from an EMBL/GenBank/DDBJ whole genome shotgun (WGS) entry which is preliminary data.</text>
</comment>
<organism evidence="3 4">
    <name type="scientific">Mycena metata</name>
    <dbReference type="NCBI Taxonomy" id="1033252"/>
    <lineage>
        <taxon>Eukaryota</taxon>
        <taxon>Fungi</taxon>
        <taxon>Dikarya</taxon>
        <taxon>Basidiomycota</taxon>
        <taxon>Agaricomycotina</taxon>
        <taxon>Agaricomycetes</taxon>
        <taxon>Agaricomycetidae</taxon>
        <taxon>Agaricales</taxon>
        <taxon>Marasmiineae</taxon>
        <taxon>Mycenaceae</taxon>
        <taxon>Mycena</taxon>
    </lineage>
</organism>
<protein>
    <recommendedName>
        <fullName evidence="2">Zn(2)-C6 fungal-type domain-containing protein</fullName>
    </recommendedName>
</protein>
<proteinExistence type="predicted"/>
<dbReference type="GO" id="GO:0000981">
    <property type="term" value="F:DNA-binding transcription factor activity, RNA polymerase II-specific"/>
    <property type="evidence" value="ECO:0007669"/>
    <property type="project" value="InterPro"/>
</dbReference>
<feature type="compositionally biased region" description="Acidic residues" evidence="1">
    <location>
        <begin position="685"/>
        <end position="715"/>
    </location>
</feature>
<feature type="compositionally biased region" description="Basic and acidic residues" evidence="1">
    <location>
        <begin position="621"/>
        <end position="646"/>
    </location>
</feature>
<sequence length="757" mass="83836">MASASSPVDVEMPPPDAEKVLPPLPPDYWGALRDVPFAELYKITDLEYRDNMKVRDIRTLVTANKEALAQSIKDNEPFRHNPDFPLELLYLYEGLTPVAKELDPDRKTLAVLHANFTLGPDYQAAKPKPVVPDNFTLPPTPLAVRTAELEAERELRRQERLKKKEEAKAEKERAAAAAKAKATVEEEERKARAAARAETKAEKGTATPKPVPSASGSIKRKTPPASDDGKRAKKSRAKTGLADGDATASAYAPPTAGASKSKFSGPRVVEVPATEGPPIKVKLGPHPASFPKILATDSCGEEGWPIEQGRRTLINQQRAVPMVRLTWCPYASLDHADRVKDFFRTHKINRDLMLKIMDLLPSHAKTDDGKGGTTVKLSALTKFLKVSPPTDGVSCDSCQRSGRECHSNGYPLPCHNCTRLNQPGDCSLTWSAEVLNVAANQFSKFSAFGSTAWEASIEDLHSTENILEDLQRSYRRTQLEHNYRKLIVLKTILQARQHFDKTQFLSHFNSDAQAMEETLRIAMVQGLTARTKITRQYVWRYYNGDLLSDPIPKFGTAYEFYRQVDSSSTNIPGYFYLDRESDEPAMWVPLVPEDFDKDADDSSIGPNGNRVFRRIVNAHRPTKDSPTDPKEEESNAAEDARYEGHMPHPPVRATGILAEVARGNLTLHDLMAIESTEDYIAAEEFNSDEEELGGGGEDDEDEESGSGSEESESDSDTPLSARRAARRKSDKAPARITVPGKTPARKEVNSESESESE</sequence>
<feature type="domain" description="Zn(2)-C6 fungal-type" evidence="2">
    <location>
        <begin position="394"/>
        <end position="428"/>
    </location>
</feature>
<evidence type="ECO:0000259" key="2">
    <source>
        <dbReference type="PROSITE" id="PS50048"/>
    </source>
</evidence>